<keyword evidence="2" id="KW-1185">Reference proteome</keyword>
<dbReference type="Proteomes" id="UP000661607">
    <property type="component" value="Unassembled WGS sequence"/>
</dbReference>
<reference evidence="1 2" key="1">
    <citation type="submission" date="2020-10" db="EMBL/GenBank/DDBJ databases">
        <title>Sequencing the genomes of 1000 actinobacteria strains.</title>
        <authorList>
            <person name="Klenk H.-P."/>
        </authorList>
    </citation>
    <scope>NUCLEOTIDE SEQUENCE [LARGE SCALE GENOMIC DNA]</scope>
    <source>
        <strain evidence="1 2">DSM 43748</strain>
    </source>
</reference>
<sequence length="57" mass="6252">MALALRAAYGRRGLAVIGLERDLLRGGYETVIGHDSSLEETVHLMVSRTWPGLTADR</sequence>
<comment type="caution">
    <text evidence="1">The sequence shown here is derived from an EMBL/GenBank/DDBJ whole genome shotgun (WGS) entry which is preliminary data.</text>
</comment>
<dbReference type="RefSeq" id="WP_225958984.1">
    <property type="nucleotide sequence ID" value="NZ_BAAASY010000009.1"/>
</dbReference>
<name>A0ABR9KRY5_9ACTN</name>
<protein>
    <submittedName>
        <fullName evidence="1">Uncharacterized protein</fullName>
    </submittedName>
</protein>
<evidence type="ECO:0000313" key="2">
    <source>
        <dbReference type="Proteomes" id="UP000661607"/>
    </source>
</evidence>
<dbReference type="EMBL" id="JADBEF010000001">
    <property type="protein sequence ID" value="MBE1564787.1"/>
    <property type="molecule type" value="Genomic_DNA"/>
</dbReference>
<accession>A0ABR9KRY5</accession>
<gene>
    <name evidence="1" type="ORF">H4W81_007566</name>
</gene>
<organism evidence="1 2">
    <name type="scientific">Nonomuraea africana</name>
    <dbReference type="NCBI Taxonomy" id="46171"/>
    <lineage>
        <taxon>Bacteria</taxon>
        <taxon>Bacillati</taxon>
        <taxon>Actinomycetota</taxon>
        <taxon>Actinomycetes</taxon>
        <taxon>Streptosporangiales</taxon>
        <taxon>Streptosporangiaceae</taxon>
        <taxon>Nonomuraea</taxon>
    </lineage>
</organism>
<proteinExistence type="predicted"/>
<evidence type="ECO:0000313" key="1">
    <source>
        <dbReference type="EMBL" id="MBE1564787.1"/>
    </source>
</evidence>